<dbReference type="SUPFAM" id="SSF81767">
    <property type="entry name" value="Pre-protein crosslinking domain of SecA"/>
    <property type="match status" value="1"/>
</dbReference>
<evidence type="ECO:0000259" key="16">
    <source>
        <dbReference type="PROSITE" id="PS51192"/>
    </source>
</evidence>
<dbReference type="InterPro" id="IPR011130">
    <property type="entry name" value="SecA_preprotein_X-link_dom"/>
</dbReference>
<dbReference type="GO" id="GO:0046872">
    <property type="term" value="F:metal ion binding"/>
    <property type="evidence" value="ECO:0007669"/>
    <property type="project" value="UniProtKB-KW"/>
</dbReference>
<dbReference type="Pfam" id="PF01043">
    <property type="entry name" value="SecA_PP_bind"/>
    <property type="match status" value="1"/>
</dbReference>
<keyword evidence="6 15" id="KW-0963">Cytoplasm</keyword>
<evidence type="ECO:0000256" key="3">
    <source>
        <dbReference type="ARBA" id="ARBA00007650"/>
    </source>
</evidence>
<dbReference type="PROSITE" id="PS01312">
    <property type="entry name" value="SECA"/>
    <property type="match status" value="1"/>
</dbReference>
<dbReference type="SMART" id="SM00958">
    <property type="entry name" value="SecA_PP_bind"/>
    <property type="match status" value="1"/>
</dbReference>
<gene>
    <name evidence="15" type="primary">secA</name>
    <name evidence="19" type="ORF">COX64_04790</name>
</gene>
<dbReference type="GO" id="GO:0031522">
    <property type="term" value="C:cell envelope Sec protein transport complex"/>
    <property type="evidence" value="ECO:0007669"/>
    <property type="project" value="TreeGrafter"/>
</dbReference>
<dbReference type="InterPro" id="IPR011116">
    <property type="entry name" value="SecA_Wing/Scaffold"/>
</dbReference>
<evidence type="ECO:0000256" key="5">
    <source>
        <dbReference type="ARBA" id="ARBA00022475"/>
    </source>
</evidence>
<proteinExistence type="inferred from homology"/>
<comment type="subunit">
    <text evidence="15">Monomer and homodimer. Part of the essential Sec protein translocation apparatus which comprises SecA, SecYEG and auxiliary proteins SecDF. Other proteins may also be involved.</text>
</comment>
<evidence type="ECO:0000313" key="20">
    <source>
        <dbReference type="Proteomes" id="UP000228952"/>
    </source>
</evidence>
<evidence type="ECO:0000256" key="6">
    <source>
        <dbReference type="ARBA" id="ARBA00022490"/>
    </source>
</evidence>
<evidence type="ECO:0000259" key="17">
    <source>
        <dbReference type="PROSITE" id="PS51194"/>
    </source>
</evidence>
<dbReference type="Gene3D" id="1.10.3060.10">
    <property type="entry name" value="Helical scaffold and wing domains of SecA"/>
    <property type="match status" value="2"/>
</dbReference>
<dbReference type="GO" id="GO:0065002">
    <property type="term" value="P:intracellular protein transmembrane transport"/>
    <property type="evidence" value="ECO:0007669"/>
    <property type="project" value="UniProtKB-UniRule"/>
</dbReference>
<dbReference type="InterPro" id="IPR020937">
    <property type="entry name" value="SecA_CS"/>
</dbReference>
<dbReference type="Pfam" id="PF07516">
    <property type="entry name" value="SecA_SW"/>
    <property type="match status" value="1"/>
</dbReference>
<evidence type="ECO:0000256" key="2">
    <source>
        <dbReference type="ARBA" id="ARBA00004170"/>
    </source>
</evidence>
<reference evidence="20" key="1">
    <citation type="submission" date="2017-09" db="EMBL/GenBank/DDBJ databases">
        <title>Depth-based differentiation of microbial function through sediment-hosted aquifers and enrichment of novel symbionts in the deep terrestrial subsurface.</title>
        <authorList>
            <person name="Probst A.J."/>
            <person name="Ladd B."/>
            <person name="Jarett J.K."/>
            <person name="Geller-Mcgrath D.E."/>
            <person name="Sieber C.M.K."/>
            <person name="Emerson J.B."/>
            <person name="Anantharaman K."/>
            <person name="Thomas B.C."/>
            <person name="Malmstrom R."/>
            <person name="Stieglmeier M."/>
            <person name="Klingl A."/>
            <person name="Woyke T."/>
            <person name="Ryan C.M."/>
            <person name="Banfield J.F."/>
        </authorList>
    </citation>
    <scope>NUCLEOTIDE SEQUENCE [LARGE SCALE GENOMIC DNA]</scope>
</reference>
<feature type="domain" description="SecA family profile" evidence="18">
    <location>
        <begin position="1"/>
        <end position="633"/>
    </location>
</feature>
<evidence type="ECO:0000256" key="10">
    <source>
        <dbReference type="ARBA" id="ARBA00022840"/>
    </source>
</evidence>
<dbReference type="Gene3D" id="3.40.50.300">
    <property type="entry name" value="P-loop containing nucleotide triphosphate hydrolases"/>
    <property type="match status" value="3"/>
</dbReference>
<dbReference type="SMART" id="SM00957">
    <property type="entry name" value="SecA_DEAD"/>
    <property type="match status" value="1"/>
</dbReference>
<comment type="catalytic activity">
    <reaction evidence="15">
        <text>ATP + H2O + cellular proteinSide 1 = ADP + phosphate + cellular proteinSide 2.</text>
        <dbReference type="EC" id="7.4.2.8"/>
    </reaction>
</comment>
<dbReference type="SUPFAM" id="SSF52540">
    <property type="entry name" value="P-loop containing nucleoside triphosphate hydrolases"/>
    <property type="match status" value="2"/>
</dbReference>
<dbReference type="PROSITE" id="PS51196">
    <property type="entry name" value="SECA_MOTOR_DEAD"/>
    <property type="match status" value="1"/>
</dbReference>
<evidence type="ECO:0000256" key="11">
    <source>
        <dbReference type="ARBA" id="ARBA00022927"/>
    </source>
</evidence>
<comment type="caution">
    <text evidence="19">The sequence shown here is derived from an EMBL/GenBank/DDBJ whole genome shotgun (WGS) entry which is preliminary data.</text>
</comment>
<dbReference type="AlphaFoldDB" id="A0A2M7W0V4"/>
<evidence type="ECO:0000256" key="4">
    <source>
        <dbReference type="ARBA" id="ARBA00022448"/>
    </source>
</evidence>
<dbReference type="Gene3D" id="3.10.450.50">
    <property type="match status" value="1"/>
</dbReference>
<dbReference type="PANTHER" id="PTHR30612:SF0">
    <property type="entry name" value="CHLOROPLAST PROTEIN-TRANSPORTING ATPASE"/>
    <property type="match status" value="1"/>
</dbReference>
<feature type="binding site" evidence="15">
    <location>
        <begin position="130"/>
        <end position="134"/>
    </location>
    <ligand>
        <name>ATP</name>
        <dbReference type="ChEBI" id="CHEBI:30616"/>
    </ligand>
</feature>
<dbReference type="InterPro" id="IPR011115">
    <property type="entry name" value="SecA_DEAD"/>
</dbReference>
<protein>
    <recommendedName>
        <fullName evidence="15">Protein translocase subunit SecA</fullName>
        <ecNumber evidence="15">7.4.2.8</ecNumber>
    </recommendedName>
</protein>
<dbReference type="CDD" id="cd17928">
    <property type="entry name" value="DEXDc_SecA"/>
    <property type="match status" value="1"/>
</dbReference>
<dbReference type="InterPro" id="IPR004027">
    <property type="entry name" value="SEC_C_motif"/>
</dbReference>
<dbReference type="Pfam" id="PF07517">
    <property type="entry name" value="SecA_DEAD"/>
    <property type="match status" value="1"/>
</dbReference>
<sequence>MSNLFSKIFSPNDREVTKARKLVEMINSFEPAVEKLSDKELLASSEYFRNKLSIDIEQRKSADIYYDVDYPTIDKKKLDAERKVLLDLLPEVFARVREAAKRVAMHRHFDVQLITGILLAHGKITEVFTGEGKTNAATLPTYLYGLLGYGVHVATVNDYLARRDAEWTGQILLALGMKTAVITPEASYEVISDDEVIKTFGPDAKSSLEKKDMANMSTMNATNLKKITKKDAYLCDIIYGQASEFGFDYLRDNSAKSLEDRVQRNFVFSVVDECDSILIDEARTPLIISEPDSQPSEIYARFATIADELIPEEDYVIDEKRHSVVLSDMGIKKVEEMFGEDDVWSDSIFIRHMDNALKARALYRTDKEYIVSNEEVLIVDQFTGRAQPGRRYSEGLHQAIEAKERVPVKQESKTLATISYQNYFRMYSYLSGMTGTALTEAEEFQKIYRLDVVRVPTYRTVVRADMADVIYKSEKAKFAAVVEEIKKQYEMGRPVLAGTTSIEKSEYLSALLKKEGIPHQVLNAKLHEKEAKVVASAGSQHMVTIATNMAGRGTDIKLTDIVKDLGGLHIIGTERHEARRIDNQLRGRSGRLGDPGSSKFYLSMEDHLMRVFGGDMMKALLGNAMPDDVPIESRILTNVLEKAQQKVESLNFDIRRRLVDYDDVLNQQREIVYKMRKLILIQLHNEKLPALEPIKVKSEQVLKLLADLRTYSIKNPTESKVRSYFANSFLDYSLRIWILKQVISQIETTLGELNKLAVKITPKQATLLFDYLDTCIPDDIQEQAAVLLGFDNYNGFKETLIAVRKKVAILHTDSLVNLIVTSLFLELQVLLPNLPEKDYERYLIMASLDFLWMDHIDAMSDLREGIGLRGYAQRDPLVEYKREGAILFEEFFAALGDMVSKRMFRLRLNENRPETPAPAFTRLPVPKQGRAAVRDAVNNVLSNRIAHQNDKEAVKTKLRVGRNDPCPCGSGKKYKKCHMESDLQA</sequence>
<feature type="binding site" evidence="15">
    <location>
        <position position="112"/>
    </location>
    <ligand>
        <name>ATP</name>
        <dbReference type="ChEBI" id="CHEBI:30616"/>
    </ligand>
</feature>
<name>A0A2M7W0V4_9BACT</name>
<dbReference type="GO" id="GO:0043952">
    <property type="term" value="P:protein transport by the Sec complex"/>
    <property type="evidence" value="ECO:0007669"/>
    <property type="project" value="TreeGrafter"/>
</dbReference>
<keyword evidence="10 15" id="KW-0067">ATP-binding</keyword>
<dbReference type="CDD" id="cd18803">
    <property type="entry name" value="SF2_C_secA"/>
    <property type="match status" value="1"/>
</dbReference>
<keyword evidence="8 15" id="KW-0547">Nucleotide-binding</keyword>
<dbReference type="PRINTS" id="PR00906">
    <property type="entry name" value="SECA"/>
</dbReference>
<dbReference type="FunFam" id="3.40.50.300:FF:000429">
    <property type="entry name" value="Preprotein translocase subunit SecA"/>
    <property type="match status" value="1"/>
</dbReference>
<evidence type="ECO:0000256" key="14">
    <source>
        <dbReference type="ARBA" id="ARBA00023136"/>
    </source>
</evidence>
<keyword evidence="13 15" id="KW-0811">Translocation</keyword>
<keyword evidence="7" id="KW-0479">Metal-binding</keyword>
<dbReference type="Pfam" id="PF02810">
    <property type="entry name" value="SEC-C"/>
    <property type="match status" value="1"/>
</dbReference>
<evidence type="ECO:0000256" key="8">
    <source>
        <dbReference type="ARBA" id="ARBA00022741"/>
    </source>
</evidence>
<dbReference type="InterPro" id="IPR001650">
    <property type="entry name" value="Helicase_C-like"/>
</dbReference>
<dbReference type="Proteomes" id="UP000228952">
    <property type="component" value="Unassembled WGS sequence"/>
</dbReference>
<dbReference type="GO" id="GO:0005829">
    <property type="term" value="C:cytosol"/>
    <property type="evidence" value="ECO:0007669"/>
    <property type="project" value="TreeGrafter"/>
</dbReference>
<keyword evidence="4 15" id="KW-0813">Transport</keyword>
<dbReference type="PROSITE" id="PS51192">
    <property type="entry name" value="HELICASE_ATP_BIND_1"/>
    <property type="match status" value="1"/>
</dbReference>
<evidence type="ECO:0000256" key="1">
    <source>
        <dbReference type="ARBA" id="ARBA00001947"/>
    </source>
</evidence>
<dbReference type="InterPro" id="IPR044722">
    <property type="entry name" value="SecA_SF2_C"/>
</dbReference>
<dbReference type="HAMAP" id="MF_01382">
    <property type="entry name" value="SecA"/>
    <property type="match status" value="1"/>
</dbReference>
<dbReference type="InterPro" id="IPR000185">
    <property type="entry name" value="SecA"/>
</dbReference>
<feature type="binding site" evidence="15">
    <location>
        <position position="555"/>
    </location>
    <ligand>
        <name>ATP</name>
        <dbReference type="ChEBI" id="CHEBI:30616"/>
    </ligand>
</feature>
<comment type="similarity">
    <text evidence="3 15">Belongs to the SecA family.</text>
</comment>
<feature type="domain" description="Helicase C-terminal" evidence="17">
    <location>
        <begin position="477"/>
        <end position="637"/>
    </location>
</feature>
<evidence type="ECO:0000256" key="9">
    <source>
        <dbReference type="ARBA" id="ARBA00022833"/>
    </source>
</evidence>
<keyword evidence="11 15" id="KW-0653">Protein transport</keyword>
<dbReference type="EC" id="7.4.2.8" evidence="15"/>
<evidence type="ECO:0000259" key="18">
    <source>
        <dbReference type="PROSITE" id="PS51196"/>
    </source>
</evidence>
<keyword evidence="14 15" id="KW-0472">Membrane</keyword>
<feature type="domain" description="Helicase ATP-binding" evidence="16">
    <location>
        <begin position="114"/>
        <end position="310"/>
    </location>
</feature>
<comment type="subcellular location">
    <subcellularLocation>
        <location evidence="15">Cell membrane</location>
        <topology evidence="15">Peripheral membrane protein</topology>
        <orientation evidence="15">Cytoplasmic side</orientation>
    </subcellularLocation>
    <subcellularLocation>
        <location evidence="15">Cytoplasm</location>
    </subcellularLocation>
    <subcellularLocation>
        <location evidence="2">Membrane</location>
        <topology evidence="2">Peripheral membrane protein</topology>
    </subcellularLocation>
    <text evidence="15">Distribution is 50-50.</text>
</comment>
<dbReference type="GO" id="GO:0008564">
    <property type="term" value="F:protein-exporting ATPase activity"/>
    <property type="evidence" value="ECO:0007669"/>
    <property type="project" value="UniProtKB-EC"/>
</dbReference>
<comment type="function">
    <text evidence="15">Part of the Sec protein translocase complex. Interacts with the SecYEG preprotein conducting channel. Has a central role in coupling the hydrolysis of ATP to the transfer of proteins into and across the cell membrane, serving as an ATP-driven molecular motor driving the stepwise translocation of polypeptide chains across the membrane.</text>
</comment>
<keyword evidence="12 15" id="KW-1278">Translocase</keyword>
<dbReference type="GO" id="GO:0017038">
    <property type="term" value="P:protein import"/>
    <property type="evidence" value="ECO:0007669"/>
    <property type="project" value="InterPro"/>
</dbReference>
<dbReference type="PROSITE" id="PS51194">
    <property type="entry name" value="HELICASE_CTER"/>
    <property type="match status" value="1"/>
</dbReference>
<dbReference type="GO" id="GO:0006605">
    <property type="term" value="P:protein targeting"/>
    <property type="evidence" value="ECO:0007669"/>
    <property type="project" value="UniProtKB-UniRule"/>
</dbReference>
<accession>A0A2M7W0V4</accession>
<comment type="cofactor">
    <cofactor evidence="1">
        <name>Zn(2+)</name>
        <dbReference type="ChEBI" id="CHEBI:29105"/>
    </cofactor>
</comment>
<evidence type="ECO:0000256" key="15">
    <source>
        <dbReference type="HAMAP-Rule" id="MF_01382"/>
    </source>
</evidence>
<dbReference type="InterPro" id="IPR027417">
    <property type="entry name" value="P-loop_NTPase"/>
</dbReference>
<organism evidence="19 20">
    <name type="scientific">Candidatus Dojkabacteria bacterium CG_4_10_14_0_2_um_filter_Dojkabacteria_WS6_41_15</name>
    <dbReference type="NCBI Taxonomy" id="2014249"/>
    <lineage>
        <taxon>Bacteria</taxon>
        <taxon>Candidatus Dojkabacteria</taxon>
    </lineage>
</organism>
<keyword evidence="9" id="KW-0862">Zinc</keyword>
<dbReference type="EMBL" id="PFQB01000120">
    <property type="protein sequence ID" value="PJA12257.1"/>
    <property type="molecule type" value="Genomic_DNA"/>
</dbReference>
<dbReference type="InterPro" id="IPR014001">
    <property type="entry name" value="Helicase_ATP-bd"/>
</dbReference>
<evidence type="ECO:0000256" key="13">
    <source>
        <dbReference type="ARBA" id="ARBA00023010"/>
    </source>
</evidence>
<dbReference type="GO" id="GO:0005524">
    <property type="term" value="F:ATP binding"/>
    <property type="evidence" value="ECO:0007669"/>
    <property type="project" value="UniProtKB-UniRule"/>
</dbReference>
<dbReference type="PANTHER" id="PTHR30612">
    <property type="entry name" value="SECA INNER MEMBRANE COMPONENT OF SEC PROTEIN SECRETION SYSTEM"/>
    <property type="match status" value="1"/>
</dbReference>
<dbReference type="Gene3D" id="3.90.1440.10">
    <property type="entry name" value="SecA, preprotein cross-linking domain"/>
    <property type="match status" value="1"/>
</dbReference>
<dbReference type="InterPro" id="IPR036670">
    <property type="entry name" value="SecA_X-link_sf"/>
</dbReference>
<evidence type="ECO:0000256" key="7">
    <source>
        <dbReference type="ARBA" id="ARBA00022723"/>
    </source>
</evidence>
<dbReference type="Pfam" id="PF21090">
    <property type="entry name" value="P-loop_SecA"/>
    <property type="match status" value="2"/>
</dbReference>
<dbReference type="SUPFAM" id="SSF81886">
    <property type="entry name" value="Helical scaffold and wing domains of SecA"/>
    <property type="match status" value="1"/>
</dbReference>
<dbReference type="InterPro" id="IPR036266">
    <property type="entry name" value="SecA_Wing/Scaffold_sf"/>
</dbReference>
<dbReference type="GO" id="GO:0005886">
    <property type="term" value="C:plasma membrane"/>
    <property type="evidence" value="ECO:0007669"/>
    <property type="project" value="UniProtKB-SubCell"/>
</dbReference>
<keyword evidence="5 15" id="KW-1003">Cell membrane</keyword>
<dbReference type="InterPro" id="IPR014018">
    <property type="entry name" value="SecA_motor_DEAD"/>
</dbReference>
<evidence type="ECO:0000313" key="19">
    <source>
        <dbReference type="EMBL" id="PJA12257.1"/>
    </source>
</evidence>
<evidence type="ECO:0000256" key="12">
    <source>
        <dbReference type="ARBA" id="ARBA00022967"/>
    </source>
</evidence>